<gene>
    <name evidence="1" type="ORF">HELGO_WM3309</name>
</gene>
<proteinExistence type="predicted"/>
<organism evidence="1">
    <name type="scientific">uncultured Sulfurovum sp</name>
    <dbReference type="NCBI Taxonomy" id="269237"/>
    <lineage>
        <taxon>Bacteria</taxon>
        <taxon>Pseudomonadati</taxon>
        <taxon>Campylobacterota</taxon>
        <taxon>Epsilonproteobacteria</taxon>
        <taxon>Campylobacterales</taxon>
        <taxon>Sulfurovaceae</taxon>
        <taxon>Sulfurovum</taxon>
        <taxon>environmental samples</taxon>
    </lineage>
</organism>
<reference evidence="1" key="1">
    <citation type="submission" date="2020-01" db="EMBL/GenBank/DDBJ databases">
        <authorList>
            <person name="Meier V. D."/>
            <person name="Meier V D."/>
        </authorList>
    </citation>
    <scope>NUCLEOTIDE SEQUENCE</scope>
    <source>
        <strain evidence="1">HLG_WM_MAG_01</strain>
    </source>
</reference>
<sequence>MTIKLSPKQRKSENIIVIALEEDAPYDPVALALYKESAKKSFKNPLYEFAFILKKRIYKDEVHAYYYLKESDSHTTERYLYSPFQLENFKKKKQCSELWHGCTVPTFEEIKLQAKALKMKENNSSERK</sequence>
<dbReference type="EMBL" id="CACVAS010000047">
    <property type="protein sequence ID" value="CAA6807551.1"/>
    <property type="molecule type" value="Genomic_DNA"/>
</dbReference>
<accession>A0A6S6SYC8</accession>
<dbReference type="AlphaFoldDB" id="A0A6S6SYC8"/>
<evidence type="ECO:0000313" key="1">
    <source>
        <dbReference type="EMBL" id="CAA6807551.1"/>
    </source>
</evidence>
<name>A0A6S6SYC8_9BACT</name>
<protein>
    <submittedName>
        <fullName evidence="1">Uncharacterized protein</fullName>
    </submittedName>
</protein>